<dbReference type="InterPro" id="IPR036280">
    <property type="entry name" value="Multihaem_cyt_sf"/>
</dbReference>
<keyword evidence="4" id="KW-1185">Reference proteome</keyword>
<dbReference type="EMBL" id="AP024355">
    <property type="protein sequence ID" value="BCR03933.1"/>
    <property type="molecule type" value="Genomic_DNA"/>
</dbReference>
<dbReference type="RefSeq" id="WP_221251368.1">
    <property type="nucleotide sequence ID" value="NZ_AP024355.1"/>
</dbReference>
<gene>
    <name evidence="3" type="primary">omcE</name>
    <name evidence="3" type="ORF">DESUT3_10020</name>
</gene>
<dbReference type="NCBIfam" id="TIGR01905">
    <property type="entry name" value="paired_CXXCH_1"/>
    <property type="match status" value="1"/>
</dbReference>
<dbReference type="InterPro" id="IPR010177">
    <property type="entry name" value="Paired_CXXCH_1"/>
</dbReference>
<proteinExistence type="predicted"/>
<accession>A0ABM8HQ99</accession>
<feature type="signal peptide" evidence="1">
    <location>
        <begin position="1"/>
        <end position="20"/>
    </location>
</feature>
<keyword evidence="1" id="KW-0732">Signal</keyword>
<organism evidence="3 4">
    <name type="scientific">Desulfuromonas versatilis</name>
    <dbReference type="NCBI Taxonomy" id="2802975"/>
    <lineage>
        <taxon>Bacteria</taxon>
        <taxon>Pseudomonadati</taxon>
        <taxon>Thermodesulfobacteriota</taxon>
        <taxon>Desulfuromonadia</taxon>
        <taxon>Desulfuromonadales</taxon>
        <taxon>Desulfuromonadaceae</taxon>
        <taxon>Desulfuromonas</taxon>
    </lineage>
</organism>
<sequence>MRKYLLLVAAALLLAAPAMGLTIQGSAHDLSNTTGGGAAGDIDELCVYCHSPHGVTASVSAPLWNRGMSNATQIYSGVDIQATYDLTSYNATDAPLCLSCHDGASIGGALTNPPNSGGALYSPALGADADLGTNLSNDHPIGFDYAAIDAGSGAGEDSEIKLITDATAAGVQFFGASSNIMWCSSCHDVHDPANVPFLLVDNTSSNLCLACHDK</sequence>
<dbReference type="Proteomes" id="UP001319827">
    <property type="component" value="Chromosome"/>
</dbReference>
<evidence type="ECO:0000256" key="1">
    <source>
        <dbReference type="SAM" id="SignalP"/>
    </source>
</evidence>
<dbReference type="Pfam" id="PF09699">
    <property type="entry name" value="Paired_CXXCH_1"/>
    <property type="match status" value="1"/>
</dbReference>
<evidence type="ECO:0000259" key="2">
    <source>
        <dbReference type="Pfam" id="PF09699"/>
    </source>
</evidence>
<dbReference type="SUPFAM" id="SSF48695">
    <property type="entry name" value="Multiheme cytochromes"/>
    <property type="match status" value="1"/>
</dbReference>
<evidence type="ECO:0000313" key="3">
    <source>
        <dbReference type="EMBL" id="BCR03933.1"/>
    </source>
</evidence>
<reference evidence="3 4" key="2">
    <citation type="journal article" date="2021" name="Int. J. Syst. Evol. Microbiol.">
        <title>Isolation and Polyphasic Characterization of Desulfuromonas versatilis sp. Nov., an Electrogenic Bacteria Capable of Versatile Metabolism Isolated from a Graphene Oxide-Reducing Enrichment Culture.</title>
        <authorList>
            <person name="Xie L."/>
            <person name="Yoshida N."/>
            <person name="Ishii S."/>
            <person name="Meng L."/>
        </authorList>
    </citation>
    <scope>NUCLEOTIDE SEQUENCE [LARGE SCALE GENOMIC DNA]</scope>
    <source>
        <strain evidence="3 4">NIT-T3</strain>
    </source>
</reference>
<evidence type="ECO:0000313" key="4">
    <source>
        <dbReference type="Proteomes" id="UP001319827"/>
    </source>
</evidence>
<protein>
    <submittedName>
        <fullName evidence="3">C-type cytochrome</fullName>
    </submittedName>
</protein>
<name>A0ABM8HQ99_9BACT</name>
<reference evidence="3 4" key="1">
    <citation type="journal article" date="2016" name="C (Basel)">
        <title>Selective Growth of and Electricity Production by Marine Exoelectrogenic Bacteria in Self-Aggregated Hydrogel of Microbially Reduced Graphene Oxide.</title>
        <authorList>
            <person name="Yoshida N."/>
            <person name="Goto Y."/>
            <person name="Miyata Y."/>
        </authorList>
    </citation>
    <scope>NUCLEOTIDE SEQUENCE [LARGE SCALE GENOMIC DNA]</scope>
    <source>
        <strain evidence="3 4">NIT-T3</strain>
    </source>
</reference>
<feature type="domain" description="Doubled CXXCH motif" evidence="2">
    <location>
        <begin position="183"/>
        <end position="214"/>
    </location>
</feature>
<feature type="chain" id="PRO_5047516634" evidence="1">
    <location>
        <begin position="21"/>
        <end position="214"/>
    </location>
</feature>